<feature type="compositionally biased region" description="Basic and acidic residues" evidence="1">
    <location>
        <begin position="187"/>
        <end position="215"/>
    </location>
</feature>
<feature type="region of interest" description="Disordered" evidence="1">
    <location>
        <begin position="151"/>
        <end position="218"/>
    </location>
</feature>
<sequence length="312" mass="32895">MKLKKWLAASAAAMILVSGASAVSAASITTAGDQKLDLGSSISVLPGERTFFGGQFHDWLLTGNVEGTIQEILAQGNVFPENSVNNKQFASVAASILKSAKVYQVCASANDTYYQGMVLSIAVSDNDMTKLLLALNAAQAEASPVIEPETAAAASADNKVTEGKAAPAAEETAAEGETVKAAATKAATEKTVKAEAKKETKKEAKEEKSEIKNSEIKNSGDVLDGMQTAWGKKVEITENSHWEDKVSKNGLSYRTGSVKALVHKDGFVIPVFAKGIITRSGTSTIYTVFVADQASGKYLDTFFDKALEEAGK</sequence>
<gene>
    <name evidence="3" type="ORF">Dia5BBH33_01320</name>
</gene>
<reference evidence="4" key="1">
    <citation type="submission" date="2019-05" db="EMBL/GenBank/DDBJ databases">
        <title>Complete genome sequencing of Dialister sp. strain 5BBH33.</title>
        <authorList>
            <person name="Sakamoto M."/>
            <person name="Murakami T."/>
            <person name="Mori H."/>
        </authorList>
    </citation>
    <scope>NUCLEOTIDE SEQUENCE [LARGE SCALE GENOMIC DNA]</scope>
    <source>
        <strain evidence="4">5BBH33</strain>
    </source>
</reference>
<name>A0A8D4UTB8_9FIRM</name>
<accession>A0A8D4UTB8</accession>
<dbReference type="Proteomes" id="UP000320585">
    <property type="component" value="Chromosome"/>
</dbReference>
<evidence type="ECO:0000256" key="1">
    <source>
        <dbReference type="SAM" id="MobiDB-lite"/>
    </source>
</evidence>
<evidence type="ECO:0000313" key="4">
    <source>
        <dbReference type="Proteomes" id="UP000320585"/>
    </source>
</evidence>
<evidence type="ECO:0000313" key="3">
    <source>
        <dbReference type="EMBL" id="BBK24197.1"/>
    </source>
</evidence>
<keyword evidence="4" id="KW-1185">Reference proteome</keyword>
<keyword evidence="2" id="KW-0732">Signal</keyword>
<dbReference type="EMBL" id="AP019697">
    <property type="protein sequence ID" value="BBK24197.1"/>
    <property type="molecule type" value="Genomic_DNA"/>
</dbReference>
<dbReference type="GeneID" id="92715350"/>
<protein>
    <submittedName>
        <fullName evidence="3">Uncharacterized protein</fullName>
    </submittedName>
</protein>
<proteinExistence type="predicted"/>
<feature type="compositionally biased region" description="Low complexity" evidence="1">
    <location>
        <begin position="163"/>
        <end position="186"/>
    </location>
</feature>
<organism evidence="3 4">
    <name type="scientific">Dialister hominis</name>
    <dbReference type="NCBI Taxonomy" id="2582419"/>
    <lineage>
        <taxon>Bacteria</taxon>
        <taxon>Bacillati</taxon>
        <taxon>Bacillota</taxon>
        <taxon>Negativicutes</taxon>
        <taxon>Veillonellales</taxon>
        <taxon>Veillonellaceae</taxon>
        <taxon>Dialister</taxon>
    </lineage>
</organism>
<feature type="signal peptide" evidence="2">
    <location>
        <begin position="1"/>
        <end position="22"/>
    </location>
</feature>
<dbReference type="OrthoDB" id="9989433at2"/>
<dbReference type="AlphaFoldDB" id="A0A8D4UTB8"/>
<feature type="chain" id="PRO_5039546903" evidence="2">
    <location>
        <begin position="23"/>
        <end position="312"/>
    </location>
</feature>
<dbReference type="KEGG" id="dho:Dia5BBH33_01320"/>
<dbReference type="RefSeq" id="WP_143332145.1">
    <property type="nucleotide sequence ID" value="NZ_AP019697.1"/>
</dbReference>
<evidence type="ECO:0000256" key="2">
    <source>
        <dbReference type="SAM" id="SignalP"/>
    </source>
</evidence>